<dbReference type="InterPro" id="IPR004675">
    <property type="entry name" value="AhpD_core"/>
</dbReference>
<dbReference type="NCBIfam" id="TIGR00778">
    <property type="entry name" value="ahpD_dom"/>
    <property type="match status" value="1"/>
</dbReference>
<reference evidence="3" key="1">
    <citation type="journal article" date="2019" name="Int. J. Syst. Evol. Microbiol.">
        <title>The Global Catalogue of Microorganisms (GCM) 10K type strain sequencing project: providing services to taxonomists for standard genome sequencing and annotation.</title>
        <authorList>
            <consortium name="The Broad Institute Genomics Platform"/>
            <consortium name="The Broad Institute Genome Sequencing Center for Infectious Disease"/>
            <person name="Wu L."/>
            <person name="Ma J."/>
        </authorList>
    </citation>
    <scope>NUCLEOTIDE SEQUENCE [LARGE SCALE GENOMIC DNA]</scope>
    <source>
        <strain evidence="3">JCM 31202</strain>
    </source>
</reference>
<sequence>MTSRLMRRALDRSLGQVRYVAPVRTPDAGGPVAAVYAQLERDFGMLAPPIALHSPAPGTLAAAWLLLRETLVAGDPAGRPDREAIAIAVSRANSCPYCTTVHEAALHAQASRGGAGGPPGGPGRERLAAWAAGTGRRDGERPPAPFGEDRYPRYMGVAFTFHYLNRMANVFLAESPVPAEVPAPARRPVLRMVGRAVRGPAADAEPGAALGLLPEASLPDDLGWAAGDRAVAGALARAAAAVEAAGRRSVPEPVRELVASRLARWDGASPGMGRGWVEDAVRGLPDGQRPAGRLALLTALASYRVGVADVTAYRRTEPADRALVELTAWASLTAARRLARR</sequence>
<keyword evidence="3" id="KW-1185">Reference proteome</keyword>
<dbReference type="Pfam" id="PF02627">
    <property type="entry name" value="CMD"/>
    <property type="match status" value="1"/>
</dbReference>
<accession>A0ABW3EM53</accession>
<dbReference type="Proteomes" id="UP001596972">
    <property type="component" value="Unassembled WGS sequence"/>
</dbReference>
<comment type="caution">
    <text evidence="2">The sequence shown here is derived from an EMBL/GenBank/DDBJ whole genome shotgun (WGS) entry which is preliminary data.</text>
</comment>
<evidence type="ECO:0000313" key="2">
    <source>
        <dbReference type="EMBL" id="MFD0900352.1"/>
    </source>
</evidence>
<evidence type="ECO:0000313" key="3">
    <source>
        <dbReference type="Proteomes" id="UP001596972"/>
    </source>
</evidence>
<gene>
    <name evidence="2" type="ORF">ACFQ11_08110</name>
</gene>
<protein>
    <submittedName>
        <fullName evidence="2">Carboxymuconolactone decarboxylase family protein</fullName>
    </submittedName>
</protein>
<evidence type="ECO:0000259" key="1">
    <source>
        <dbReference type="Pfam" id="PF02627"/>
    </source>
</evidence>
<dbReference type="Gene3D" id="1.20.1290.10">
    <property type="entry name" value="AhpD-like"/>
    <property type="match status" value="1"/>
</dbReference>
<dbReference type="InterPro" id="IPR029032">
    <property type="entry name" value="AhpD-like"/>
</dbReference>
<organism evidence="2 3">
    <name type="scientific">Actinomadura sediminis</name>
    <dbReference type="NCBI Taxonomy" id="1038904"/>
    <lineage>
        <taxon>Bacteria</taxon>
        <taxon>Bacillati</taxon>
        <taxon>Actinomycetota</taxon>
        <taxon>Actinomycetes</taxon>
        <taxon>Streptosporangiales</taxon>
        <taxon>Thermomonosporaceae</taxon>
        <taxon>Actinomadura</taxon>
    </lineage>
</organism>
<dbReference type="EMBL" id="JBHTJA010000010">
    <property type="protein sequence ID" value="MFD0900352.1"/>
    <property type="molecule type" value="Genomic_DNA"/>
</dbReference>
<dbReference type="RefSeq" id="WP_378297331.1">
    <property type="nucleotide sequence ID" value="NZ_JBHTJA010000010.1"/>
</dbReference>
<name>A0ABW3EM53_9ACTN</name>
<feature type="domain" description="Carboxymuconolactone decarboxylase-like" evidence="1">
    <location>
        <begin position="60"/>
        <end position="109"/>
    </location>
</feature>
<proteinExistence type="predicted"/>
<dbReference type="InterPro" id="IPR003779">
    <property type="entry name" value="CMD-like"/>
</dbReference>
<dbReference type="SUPFAM" id="SSF69118">
    <property type="entry name" value="AhpD-like"/>
    <property type="match status" value="1"/>
</dbReference>